<comment type="subunit">
    <text evidence="6">Heterooligomer composed of large and small subunits.</text>
</comment>
<dbReference type="GO" id="GO:0009318">
    <property type="term" value="C:exodeoxyribonuclease VII complex"/>
    <property type="evidence" value="ECO:0007669"/>
    <property type="project" value="UniProtKB-UniRule"/>
</dbReference>
<dbReference type="PANTHER" id="PTHR34137">
    <property type="entry name" value="EXODEOXYRIBONUCLEASE 7 SMALL SUBUNIT"/>
    <property type="match status" value="1"/>
</dbReference>
<evidence type="ECO:0000256" key="3">
    <source>
        <dbReference type="ARBA" id="ARBA00022722"/>
    </source>
</evidence>
<dbReference type="EC" id="3.1.11.6" evidence="6"/>
<comment type="caution">
    <text evidence="7">The sequence shown here is derived from an EMBL/GenBank/DDBJ whole genome shotgun (WGS) entry which is preliminary data.</text>
</comment>
<comment type="subcellular location">
    <subcellularLocation>
        <location evidence="6">Cytoplasm</location>
    </subcellularLocation>
</comment>
<reference evidence="7" key="2">
    <citation type="submission" date="2021-04" db="EMBL/GenBank/DDBJ databases">
        <authorList>
            <person name="Gilroy R."/>
        </authorList>
    </citation>
    <scope>NUCLEOTIDE SEQUENCE</scope>
    <source>
        <strain evidence="7">ChiBcec15-3976</strain>
    </source>
</reference>
<comment type="similarity">
    <text evidence="1 6">Belongs to the XseB family.</text>
</comment>
<evidence type="ECO:0000313" key="8">
    <source>
        <dbReference type="Proteomes" id="UP000823909"/>
    </source>
</evidence>
<comment type="function">
    <text evidence="6">Bidirectionally degrades single-stranded DNA into large acid-insoluble oligonucleotides, which are then degraded further into small acid-soluble oligonucleotides.</text>
</comment>
<evidence type="ECO:0000256" key="1">
    <source>
        <dbReference type="ARBA" id="ARBA00009998"/>
    </source>
</evidence>
<dbReference type="GO" id="GO:0005829">
    <property type="term" value="C:cytosol"/>
    <property type="evidence" value="ECO:0007669"/>
    <property type="project" value="TreeGrafter"/>
</dbReference>
<accession>A0A9D2RAS6</accession>
<dbReference type="InterPro" id="IPR037004">
    <property type="entry name" value="Exonuc_VII_ssu_sf"/>
</dbReference>
<dbReference type="NCBIfam" id="TIGR01280">
    <property type="entry name" value="xseB"/>
    <property type="match status" value="1"/>
</dbReference>
<keyword evidence="5 6" id="KW-0269">Exonuclease</keyword>
<gene>
    <name evidence="6 7" type="primary">xseB</name>
    <name evidence="7" type="ORF">H9910_01075</name>
</gene>
<dbReference type="PANTHER" id="PTHR34137:SF1">
    <property type="entry name" value="EXODEOXYRIBONUCLEASE 7 SMALL SUBUNIT"/>
    <property type="match status" value="1"/>
</dbReference>
<organism evidence="7 8">
    <name type="scientific">Candidatus Mediterraneibacter quadrami</name>
    <dbReference type="NCBI Taxonomy" id="2838684"/>
    <lineage>
        <taxon>Bacteria</taxon>
        <taxon>Bacillati</taxon>
        <taxon>Bacillota</taxon>
        <taxon>Clostridia</taxon>
        <taxon>Lachnospirales</taxon>
        <taxon>Lachnospiraceae</taxon>
        <taxon>Mediterraneibacter</taxon>
    </lineage>
</organism>
<dbReference type="Gene3D" id="1.10.287.1040">
    <property type="entry name" value="Exonuclease VII, small subunit"/>
    <property type="match status" value="1"/>
</dbReference>
<comment type="catalytic activity">
    <reaction evidence="6">
        <text>Exonucleolytic cleavage in either 5'- to 3'- or 3'- to 5'-direction to yield nucleoside 5'-phosphates.</text>
        <dbReference type="EC" id="3.1.11.6"/>
    </reaction>
</comment>
<evidence type="ECO:0000256" key="4">
    <source>
        <dbReference type="ARBA" id="ARBA00022801"/>
    </source>
</evidence>
<evidence type="ECO:0000256" key="2">
    <source>
        <dbReference type="ARBA" id="ARBA00022490"/>
    </source>
</evidence>
<dbReference type="Proteomes" id="UP000823909">
    <property type="component" value="Unassembled WGS sequence"/>
</dbReference>
<reference evidence="7" key="1">
    <citation type="journal article" date="2021" name="PeerJ">
        <title>Extensive microbial diversity within the chicken gut microbiome revealed by metagenomics and culture.</title>
        <authorList>
            <person name="Gilroy R."/>
            <person name="Ravi A."/>
            <person name="Getino M."/>
            <person name="Pursley I."/>
            <person name="Horton D.L."/>
            <person name="Alikhan N.F."/>
            <person name="Baker D."/>
            <person name="Gharbi K."/>
            <person name="Hall N."/>
            <person name="Watson M."/>
            <person name="Adriaenssens E.M."/>
            <person name="Foster-Nyarko E."/>
            <person name="Jarju S."/>
            <person name="Secka A."/>
            <person name="Antonio M."/>
            <person name="Oren A."/>
            <person name="Chaudhuri R.R."/>
            <person name="La Ragione R."/>
            <person name="Hildebrand F."/>
            <person name="Pallen M.J."/>
        </authorList>
    </citation>
    <scope>NUCLEOTIDE SEQUENCE</scope>
    <source>
        <strain evidence="7">ChiBcec15-3976</strain>
    </source>
</reference>
<name>A0A9D2RAS6_9FIRM</name>
<evidence type="ECO:0000256" key="5">
    <source>
        <dbReference type="ARBA" id="ARBA00022839"/>
    </source>
</evidence>
<dbReference type="GO" id="GO:0006308">
    <property type="term" value="P:DNA catabolic process"/>
    <property type="evidence" value="ECO:0007669"/>
    <property type="project" value="UniProtKB-UniRule"/>
</dbReference>
<keyword evidence="2 6" id="KW-0963">Cytoplasm</keyword>
<dbReference type="Pfam" id="PF02609">
    <property type="entry name" value="Exonuc_VII_S"/>
    <property type="match status" value="1"/>
</dbReference>
<dbReference type="EMBL" id="DWUU01000008">
    <property type="protein sequence ID" value="HJD41593.1"/>
    <property type="molecule type" value="Genomic_DNA"/>
</dbReference>
<evidence type="ECO:0000313" key="7">
    <source>
        <dbReference type="EMBL" id="HJD41593.1"/>
    </source>
</evidence>
<proteinExistence type="inferred from homology"/>
<dbReference type="HAMAP" id="MF_00337">
    <property type="entry name" value="Exonuc_7_S"/>
    <property type="match status" value="1"/>
</dbReference>
<sequence length="79" mass="8867">MDEKILKDEGKNTETPALEEMFASLETVIGKMEGADVTLEQSFELYNQGMELLKKCNQAIDTVEKKVLVLDGDGETHEF</sequence>
<evidence type="ECO:0000256" key="6">
    <source>
        <dbReference type="HAMAP-Rule" id="MF_00337"/>
    </source>
</evidence>
<dbReference type="GO" id="GO:0008855">
    <property type="term" value="F:exodeoxyribonuclease VII activity"/>
    <property type="evidence" value="ECO:0007669"/>
    <property type="project" value="UniProtKB-UniRule"/>
</dbReference>
<keyword evidence="4 6" id="KW-0378">Hydrolase</keyword>
<dbReference type="InterPro" id="IPR003761">
    <property type="entry name" value="Exonuc_VII_S"/>
</dbReference>
<keyword evidence="3 6" id="KW-0540">Nuclease</keyword>
<protein>
    <recommendedName>
        <fullName evidence="6">Exodeoxyribonuclease 7 small subunit</fullName>
        <ecNumber evidence="6">3.1.11.6</ecNumber>
    </recommendedName>
    <alternativeName>
        <fullName evidence="6">Exodeoxyribonuclease VII small subunit</fullName>
        <shortName evidence="6">Exonuclease VII small subunit</shortName>
    </alternativeName>
</protein>
<dbReference type="AlphaFoldDB" id="A0A9D2RAS6"/>
<dbReference type="SUPFAM" id="SSF116842">
    <property type="entry name" value="XseB-like"/>
    <property type="match status" value="1"/>
</dbReference>